<accession>A0AAV9H343</accession>
<keyword evidence="2 7" id="KW-0812">Transmembrane</keyword>
<dbReference type="AlphaFoldDB" id="A0AAV9H343"/>
<dbReference type="GO" id="GO:0016020">
    <property type="term" value="C:membrane"/>
    <property type="evidence" value="ECO:0007669"/>
    <property type="project" value="UniProtKB-SubCell"/>
</dbReference>
<dbReference type="Pfam" id="PF20684">
    <property type="entry name" value="Fung_rhodopsin"/>
    <property type="match status" value="1"/>
</dbReference>
<dbReference type="EMBL" id="MU865914">
    <property type="protein sequence ID" value="KAK4455261.1"/>
    <property type="molecule type" value="Genomic_DNA"/>
</dbReference>
<feature type="transmembrane region" description="Helical" evidence="7">
    <location>
        <begin position="26"/>
        <end position="48"/>
    </location>
</feature>
<keyword evidence="4 7" id="KW-0472">Membrane</keyword>
<evidence type="ECO:0000256" key="5">
    <source>
        <dbReference type="ARBA" id="ARBA00038359"/>
    </source>
</evidence>
<evidence type="ECO:0000259" key="8">
    <source>
        <dbReference type="Pfam" id="PF20684"/>
    </source>
</evidence>
<dbReference type="PANTHER" id="PTHR33048">
    <property type="entry name" value="PTH11-LIKE INTEGRAL MEMBRANE PROTEIN (AFU_ORTHOLOGUE AFUA_5G11245)"/>
    <property type="match status" value="1"/>
</dbReference>
<dbReference type="InterPro" id="IPR049326">
    <property type="entry name" value="Rhodopsin_dom_fungi"/>
</dbReference>
<feature type="domain" description="Rhodopsin" evidence="8">
    <location>
        <begin position="44"/>
        <end position="285"/>
    </location>
</feature>
<evidence type="ECO:0000256" key="2">
    <source>
        <dbReference type="ARBA" id="ARBA00022692"/>
    </source>
</evidence>
<dbReference type="PANTHER" id="PTHR33048:SF129">
    <property type="entry name" value="INTEGRAL MEMBRANE PROTEIN-RELATED"/>
    <property type="match status" value="1"/>
</dbReference>
<evidence type="ECO:0000313" key="9">
    <source>
        <dbReference type="EMBL" id="KAK4455261.1"/>
    </source>
</evidence>
<feature type="transmembrane region" description="Helical" evidence="7">
    <location>
        <begin position="140"/>
        <end position="164"/>
    </location>
</feature>
<evidence type="ECO:0000313" key="10">
    <source>
        <dbReference type="Proteomes" id="UP001321760"/>
    </source>
</evidence>
<comment type="similarity">
    <text evidence="5">Belongs to the SAT4 family.</text>
</comment>
<dbReference type="InterPro" id="IPR052337">
    <property type="entry name" value="SAT4-like"/>
</dbReference>
<name>A0AAV9H343_9PEZI</name>
<feature type="transmembrane region" description="Helical" evidence="7">
    <location>
        <begin position="106"/>
        <end position="128"/>
    </location>
</feature>
<feature type="transmembrane region" description="Helical" evidence="7">
    <location>
        <begin position="218"/>
        <end position="239"/>
    </location>
</feature>
<proteinExistence type="inferred from homology"/>
<feature type="transmembrane region" description="Helical" evidence="7">
    <location>
        <begin position="60"/>
        <end position="86"/>
    </location>
</feature>
<dbReference type="Proteomes" id="UP001321760">
    <property type="component" value="Unassembled WGS sequence"/>
</dbReference>
<reference evidence="9" key="2">
    <citation type="submission" date="2023-05" db="EMBL/GenBank/DDBJ databases">
        <authorList>
            <consortium name="Lawrence Berkeley National Laboratory"/>
            <person name="Steindorff A."/>
            <person name="Hensen N."/>
            <person name="Bonometti L."/>
            <person name="Westerberg I."/>
            <person name="Brannstrom I.O."/>
            <person name="Guillou S."/>
            <person name="Cros-Aarteil S."/>
            <person name="Calhoun S."/>
            <person name="Haridas S."/>
            <person name="Kuo A."/>
            <person name="Mondo S."/>
            <person name="Pangilinan J."/>
            <person name="Riley R."/>
            <person name="Labutti K."/>
            <person name="Andreopoulos B."/>
            <person name="Lipzen A."/>
            <person name="Chen C."/>
            <person name="Yanf M."/>
            <person name="Daum C."/>
            <person name="Ng V."/>
            <person name="Clum A."/>
            <person name="Ohm R."/>
            <person name="Martin F."/>
            <person name="Silar P."/>
            <person name="Natvig D."/>
            <person name="Lalanne C."/>
            <person name="Gautier V."/>
            <person name="Ament-Velasquez S.L."/>
            <person name="Kruys A."/>
            <person name="Hutchinson M.I."/>
            <person name="Powell A.J."/>
            <person name="Barry K."/>
            <person name="Miller A.N."/>
            <person name="Grigoriev I.V."/>
            <person name="Debuchy R."/>
            <person name="Gladieux P."/>
            <person name="Thoren M.H."/>
            <person name="Johannesson H."/>
        </authorList>
    </citation>
    <scope>NUCLEOTIDE SEQUENCE</scope>
    <source>
        <strain evidence="9">PSN243</strain>
    </source>
</reference>
<comment type="caution">
    <text evidence="9">The sequence shown here is derived from an EMBL/GenBank/DDBJ whole genome shotgun (WGS) entry which is preliminary data.</text>
</comment>
<evidence type="ECO:0000256" key="6">
    <source>
        <dbReference type="SAM" id="MobiDB-lite"/>
    </source>
</evidence>
<evidence type="ECO:0000256" key="1">
    <source>
        <dbReference type="ARBA" id="ARBA00004141"/>
    </source>
</evidence>
<organism evidence="9 10">
    <name type="scientific">Podospora aff. communis PSN243</name>
    <dbReference type="NCBI Taxonomy" id="3040156"/>
    <lineage>
        <taxon>Eukaryota</taxon>
        <taxon>Fungi</taxon>
        <taxon>Dikarya</taxon>
        <taxon>Ascomycota</taxon>
        <taxon>Pezizomycotina</taxon>
        <taxon>Sordariomycetes</taxon>
        <taxon>Sordariomycetidae</taxon>
        <taxon>Sordariales</taxon>
        <taxon>Podosporaceae</taxon>
        <taxon>Podospora</taxon>
    </lineage>
</organism>
<protein>
    <recommendedName>
        <fullName evidence="8">Rhodopsin domain-containing protein</fullName>
    </recommendedName>
</protein>
<feature type="region of interest" description="Disordered" evidence="6">
    <location>
        <begin position="305"/>
        <end position="372"/>
    </location>
</feature>
<feature type="transmembrane region" description="Helical" evidence="7">
    <location>
        <begin position="184"/>
        <end position="206"/>
    </location>
</feature>
<keyword evidence="10" id="KW-1185">Reference proteome</keyword>
<sequence length="372" mass="39328">MAGPPDFAGIPEGLPVTALQIRNSRIYIGVTAPTFAIAIVLVVARLASRWKSAAGIAADDYLIIAAVVLSCVEIALIIATVSANLAIPSPALIPFATIGRNAPMTIIAEIFTTWCVALIKTSIAVMLVRLQRNSKGWTRFLYALIGLQVLTAVFVTVLHCTRCIPTEAVWNPHIVNKWCWSDDAFKITMTTASTIVIVTDVIFSLIPLTFLHLIRRTAVHRVIIGGLMSLGLFASSASAIKTIKVHRFNADGDAAGNGIAIALGASLEGTVGIIAACLPCLRGPFLGLLSRLGIYSEFTTRVHEEDKSSTWPTSAPTREGAVKFEGGADPFQDALGGPDASGSDGSQTATELVVIQDKEDAPRPTPGNTTGL</sequence>
<gene>
    <name evidence="9" type="ORF">QBC34DRAFT_66520</name>
</gene>
<comment type="subcellular location">
    <subcellularLocation>
        <location evidence="1">Membrane</location>
        <topology evidence="1">Multi-pass membrane protein</topology>
    </subcellularLocation>
</comment>
<evidence type="ECO:0000256" key="7">
    <source>
        <dbReference type="SAM" id="Phobius"/>
    </source>
</evidence>
<keyword evidence="3 7" id="KW-1133">Transmembrane helix</keyword>
<evidence type="ECO:0000256" key="4">
    <source>
        <dbReference type="ARBA" id="ARBA00023136"/>
    </source>
</evidence>
<reference evidence="9" key="1">
    <citation type="journal article" date="2023" name="Mol. Phylogenet. Evol.">
        <title>Genome-scale phylogeny and comparative genomics of the fungal order Sordariales.</title>
        <authorList>
            <person name="Hensen N."/>
            <person name="Bonometti L."/>
            <person name="Westerberg I."/>
            <person name="Brannstrom I.O."/>
            <person name="Guillou S."/>
            <person name="Cros-Aarteil S."/>
            <person name="Calhoun S."/>
            <person name="Haridas S."/>
            <person name="Kuo A."/>
            <person name="Mondo S."/>
            <person name="Pangilinan J."/>
            <person name="Riley R."/>
            <person name="LaButti K."/>
            <person name="Andreopoulos B."/>
            <person name="Lipzen A."/>
            <person name="Chen C."/>
            <person name="Yan M."/>
            <person name="Daum C."/>
            <person name="Ng V."/>
            <person name="Clum A."/>
            <person name="Steindorff A."/>
            <person name="Ohm R.A."/>
            <person name="Martin F."/>
            <person name="Silar P."/>
            <person name="Natvig D.O."/>
            <person name="Lalanne C."/>
            <person name="Gautier V."/>
            <person name="Ament-Velasquez S.L."/>
            <person name="Kruys A."/>
            <person name="Hutchinson M.I."/>
            <person name="Powell A.J."/>
            <person name="Barry K."/>
            <person name="Miller A.N."/>
            <person name="Grigoriev I.V."/>
            <person name="Debuchy R."/>
            <person name="Gladieux P."/>
            <person name="Hiltunen Thoren M."/>
            <person name="Johannesson H."/>
        </authorList>
    </citation>
    <scope>NUCLEOTIDE SEQUENCE</scope>
    <source>
        <strain evidence="9">PSN243</strain>
    </source>
</reference>
<evidence type="ECO:0000256" key="3">
    <source>
        <dbReference type="ARBA" id="ARBA00022989"/>
    </source>
</evidence>